<dbReference type="EMBL" id="LCWF01000127">
    <property type="protein sequence ID" value="KKY18323.1"/>
    <property type="molecule type" value="Genomic_DNA"/>
</dbReference>
<dbReference type="PANTHER" id="PTHR13593:SF146">
    <property type="entry name" value="PLC-LIKE PHOSPHODIESTERASE"/>
    <property type="match status" value="1"/>
</dbReference>
<protein>
    <submittedName>
        <fullName evidence="1">Uncharacterized protein</fullName>
    </submittedName>
</protein>
<dbReference type="GO" id="GO:0008081">
    <property type="term" value="F:phosphoric diester hydrolase activity"/>
    <property type="evidence" value="ECO:0007669"/>
    <property type="project" value="InterPro"/>
</dbReference>
<name>A0A0G2G386_PHACM</name>
<reference evidence="1 2" key="1">
    <citation type="submission" date="2015-05" db="EMBL/GenBank/DDBJ databases">
        <title>Distinctive expansion of gene families associated with plant cell wall degradation and secondary metabolism in the genomes of grapevine trunk pathogens.</title>
        <authorList>
            <person name="Lawrence D.P."/>
            <person name="Travadon R."/>
            <person name="Rolshausen P.E."/>
            <person name="Baumgartner K."/>
        </authorList>
    </citation>
    <scope>NUCLEOTIDE SEQUENCE [LARGE SCALE GENOMIC DNA]</scope>
    <source>
        <strain evidence="1">UCRPC4</strain>
    </source>
</reference>
<reference evidence="1 2" key="2">
    <citation type="submission" date="2015-05" db="EMBL/GenBank/DDBJ databases">
        <authorList>
            <person name="Morales-Cruz A."/>
            <person name="Amrine K.C."/>
            <person name="Cantu D."/>
        </authorList>
    </citation>
    <scope>NUCLEOTIDE SEQUENCE [LARGE SCALE GENOMIC DNA]</scope>
    <source>
        <strain evidence="1">UCRPC4</strain>
    </source>
</reference>
<proteinExistence type="predicted"/>
<evidence type="ECO:0000313" key="2">
    <source>
        <dbReference type="Proteomes" id="UP000053317"/>
    </source>
</evidence>
<dbReference type="InterPro" id="IPR051057">
    <property type="entry name" value="PI-PLC_domain"/>
</dbReference>
<dbReference type="SUPFAM" id="SSF51695">
    <property type="entry name" value="PLC-like phosphodiesterases"/>
    <property type="match status" value="1"/>
</dbReference>
<dbReference type="Proteomes" id="UP000053317">
    <property type="component" value="Unassembled WGS sequence"/>
</dbReference>
<accession>A0A0G2G386</accession>
<evidence type="ECO:0000313" key="1">
    <source>
        <dbReference type="EMBL" id="KKY18323.1"/>
    </source>
</evidence>
<dbReference type="InterPro" id="IPR017946">
    <property type="entry name" value="PLC-like_Pdiesterase_TIM-brl"/>
</dbReference>
<dbReference type="OrthoDB" id="7984201at2759"/>
<keyword evidence="2" id="KW-1185">Reference proteome</keyword>
<dbReference type="Pfam" id="PF26146">
    <property type="entry name" value="PI-PLC_X"/>
    <property type="match status" value="1"/>
</dbReference>
<comment type="caution">
    <text evidence="1">The sequence shown here is derived from an EMBL/GenBank/DDBJ whole genome shotgun (WGS) entry which is preliminary data.</text>
</comment>
<organism evidence="1 2">
    <name type="scientific">Phaeomoniella chlamydospora</name>
    <name type="common">Phaeoacremonium chlamydosporum</name>
    <dbReference type="NCBI Taxonomy" id="158046"/>
    <lineage>
        <taxon>Eukaryota</taxon>
        <taxon>Fungi</taxon>
        <taxon>Dikarya</taxon>
        <taxon>Ascomycota</taxon>
        <taxon>Pezizomycotina</taxon>
        <taxon>Eurotiomycetes</taxon>
        <taxon>Chaetothyriomycetidae</taxon>
        <taxon>Phaeomoniellales</taxon>
        <taxon>Phaeomoniellaceae</taxon>
        <taxon>Phaeomoniella</taxon>
    </lineage>
</organism>
<dbReference type="GO" id="GO:0006629">
    <property type="term" value="P:lipid metabolic process"/>
    <property type="evidence" value="ECO:0007669"/>
    <property type="project" value="InterPro"/>
</dbReference>
<dbReference type="Gene3D" id="3.20.20.190">
    <property type="entry name" value="Phosphatidylinositol (PI) phosphodiesterase"/>
    <property type="match status" value="1"/>
</dbReference>
<gene>
    <name evidence="1" type="ORF">UCRPC4_g05034</name>
</gene>
<sequence>MCHTSCIEEDAGSLKSFLTTIKDWLDASNNTCEVLTLLLVNSDDLDVSEFGSVFEAVGLDSYAYAPSKTLSSLSSWPTLSSLISSSTRLIVFMDYEADTSSVPYILDEFTYFFETPYDTTDPDFPQCSIDRPSDLSTAEAADSRMYLVNHFLDDEVLGILIPDEDDAATTNSVQSIAGQVEICLGLYENRAPKGVLVDYLEKGSVFEAERLMNNLVS</sequence>
<dbReference type="AlphaFoldDB" id="A0A0G2G386"/>
<dbReference type="PANTHER" id="PTHR13593">
    <property type="match status" value="1"/>
</dbReference>